<feature type="compositionally biased region" description="Low complexity" evidence="1">
    <location>
        <begin position="22"/>
        <end position="37"/>
    </location>
</feature>
<protein>
    <submittedName>
        <fullName evidence="2">Uncharacterized protein</fullName>
    </submittedName>
</protein>
<gene>
    <name evidence="2" type="ORF">PVAP13_5NG620701</name>
</gene>
<reference evidence="2" key="1">
    <citation type="submission" date="2020-05" db="EMBL/GenBank/DDBJ databases">
        <title>WGS assembly of Panicum virgatum.</title>
        <authorList>
            <person name="Lovell J.T."/>
            <person name="Jenkins J."/>
            <person name="Shu S."/>
            <person name="Juenger T.E."/>
            <person name="Schmutz J."/>
        </authorList>
    </citation>
    <scope>NUCLEOTIDE SEQUENCE</scope>
    <source>
        <strain evidence="2">AP13</strain>
    </source>
</reference>
<name>A0A8T0S6B0_PANVG</name>
<comment type="caution">
    <text evidence="2">The sequence shown here is derived from an EMBL/GenBank/DDBJ whole genome shotgun (WGS) entry which is preliminary data.</text>
</comment>
<dbReference type="AlphaFoldDB" id="A0A8T0S6B0"/>
<accession>A0A8T0S6B0</accession>
<evidence type="ECO:0000256" key="1">
    <source>
        <dbReference type="SAM" id="MobiDB-lite"/>
    </source>
</evidence>
<evidence type="ECO:0000313" key="2">
    <source>
        <dbReference type="EMBL" id="KAG2594121.1"/>
    </source>
</evidence>
<organism evidence="2 3">
    <name type="scientific">Panicum virgatum</name>
    <name type="common">Blackwell switchgrass</name>
    <dbReference type="NCBI Taxonomy" id="38727"/>
    <lineage>
        <taxon>Eukaryota</taxon>
        <taxon>Viridiplantae</taxon>
        <taxon>Streptophyta</taxon>
        <taxon>Embryophyta</taxon>
        <taxon>Tracheophyta</taxon>
        <taxon>Spermatophyta</taxon>
        <taxon>Magnoliopsida</taxon>
        <taxon>Liliopsida</taxon>
        <taxon>Poales</taxon>
        <taxon>Poaceae</taxon>
        <taxon>PACMAD clade</taxon>
        <taxon>Panicoideae</taxon>
        <taxon>Panicodae</taxon>
        <taxon>Paniceae</taxon>
        <taxon>Panicinae</taxon>
        <taxon>Panicum</taxon>
        <taxon>Panicum sect. Hiantes</taxon>
    </lineage>
</organism>
<proteinExistence type="predicted"/>
<evidence type="ECO:0000313" key="3">
    <source>
        <dbReference type="Proteomes" id="UP000823388"/>
    </source>
</evidence>
<sequence length="178" mass="18531">MAVAKEAAQPRKPWCAVAGDASTTSSSPSTLSSTCSPIPTATSAKKDIHRCLDYAAIDAHGRRRAQAVAQSEHRALPYPFSRAPLLAPSAAATPSLPPADGRHSLPDRAPTAVRSLPCPRIDARHPPLHALPPHTPASSAGRPPWGLQPRHHLWRPCTATGAAARCKGAGDVGGYGVC</sequence>
<feature type="region of interest" description="Disordered" evidence="1">
    <location>
        <begin position="89"/>
        <end position="110"/>
    </location>
</feature>
<dbReference type="Proteomes" id="UP000823388">
    <property type="component" value="Chromosome 5N"/>
</dbReference>
<feature type="region of interest" description="Disordered" evidence="1">
    <location>
        <begin position="1"/>
        <end position="37"/>
    </location>
</feature>
<keyword evidence="3" id="KW-1185">Reference proteome</keyword>
<dbReference type="EMBL" id="CM029046">
    <property type="protein sequence ID" value="KAG2594121.1"/>
    <property type="molecule type" value="Genomic_DNA"/>
</dbReference>